<dbReference type="EMBL" id="NCKV01001209">
    <property type="protein sequence ID" value="RWS28799.1"/>
    <property type="molecule type" value="Genomic_DNA"/>
</dbReference>
<dbReference type="PROSITE" id="PS00018">
    <property type="entry name" value="EF_HAND_1"/>
    <property type="match status" value="1"/>
</dbReference>
<dbReference type="SMART" id="SM00014">
    <property type="entry name" value="acidPPc"/>
    <property type="match status" value="1"/>
</dbReference>
<evidence type="ECO:0000313" key="4">
    <source>
        <dbReference type="Proteomes" id="UP000288716"/>
    </source>
</evidence>
<dbReference type="VEuPathDB" id="VectorBase:LDEU003242"/>
<proteinExistence type="predicted"/>
<dbReference type="SUPFAM" id="SSF48317">
    <property type="entry name" value="Acid phosphatase/Vanadium-dependent haloperoxidase"/>
    <property type="match status" value="1"/>
</dbReference>
<evidence type="ECO:0000259" key="2">
    <source>
        <dbReference type="SMART" id="SM00014"/>
    </source>
</evidence>
<feature type="transmembrane region" description="Helical" evidence="1">
    <location>
        <begin position="110"/>
        <end position="132"/>
    </location>
</feature>
<dbReference type="OrthoDB" id="10266771at2759"/>
<feature type="transmembrane region" description="Helical" evidence="1">
    <location>
        <begin position="58"/>
        <end position="79"/>
    </location>
</feature>
<dbReference type="Pfam" id="PF01569">
    <property type="entry name" value="PAP2"/>
    <property type="match status" value="1"/>
</dbReference>
<gene>
    <name evidence="3" type="ORF">B4U80_02950</name>
</gene>
<feature type="transmembrane region" description="Helical" evidence="1">
    <location>
        <begin position="169"/>
        <end position="187"/>
    </location>
</feature>
<name>A0A443SMP7_9ACAR</name>
<evidence type="ECO:0000313" key="3">
    <source>
        <dbReference type="EMBL" id="RWS28799.1"/>
    </source>
</evidence>
<keyword evidence="1" id="KW-1133">Transmembrane helix</keyword>
<sequence length="204" mass="23288">MEAFKQLDTNISYSIFSVYPKTNNFRLLLKSLEWSCHGVPFFAVTIIALYLWPNSEFIAQLLVGLFLDITYIALIKAYARRQRPSYAQQDDQMVIAMDKHSFPSGHASRAIYVALLFNSQSFLSFLIWIWAISVCSSRVFLGRHFITDVFGGIILGYFEFWFQFGIGSGIANSLIWVITTVLGLQFSNTNDFDSENKISVDDLD</sequence>
<feature type="transmembrane region" description="Helical" evidence="1">
    <location>
        <begin position="34"/>
        <end position="52"/>
    </location>
</feature>
<dbReference type="InterPro" id="IPR000326">
    <property type="entry name" value="PAP2/HPO"/>
</dbReference>
<dbReference type="STRING" id="299467.A0A443SMP7"/>
<protein>
    <submittedName>
        <fullName evidence="3">Presqualene diphosphate phosphatase-like protein</fullName>
    </submittedName>
</protein>
<dbReference type="Gene3D" id="1.20.144.10">
    <property type="entry name" value="Phosphatidic acid phosphatase type 2/haloperoxidase"/>
    <property type="match status" value="1"/>
</dbReference>
<keyword evidence="1" id="KW-0472">Membrane</keyword>
<dbReference type="PANTHER" id="PTHR14969:SF13">
    <property type="entry name" value="AT30094P"/>
    <property type="match status" value="1"/>
</dbReference>
<comment type="caution">
    <text evidence="3">The sequence shown here is derived from an EMBL/GenBank/DDBJ whole genome shotgun (WGS) entry which is preliminary data.</text>
</comment>
<evidence type="ECO:0000256" key="1">
    <source>
        <dbReference type="SAM" id="Phobius"/>
    </source>
</evidence>
<feature type="domain" description="Phosphatidic acid phosphatase type 2/haloperoxidase" evidence="2">
    <location>
        <begin position="60"/>
        <end position="164"/>
    </location>
</feature>
<dbReference type="AlphaFoldDB" id="A0A443SMP7"/>
<dbReference type="Proteomes" id="UP000288716">
    <property type="component" value="Unassembled WGS sequence"/>
</dbReference>
<dbReference type="InterPro" id="IPR018247">
    <property type="entry name" value="EF_Hand_1_Ca_BS"/>
</dbReference>
<reference evidence="3 4" key="1">
    <citation type="journal article" date="2018" name="Gigascience">
        <title>Genomes of trombidid mites reveal novel predicted allergens and laterally-transferred genes associated with secondary metabolism.</title>
        <authorList>
            <person name="Dong X."/>
            <person name="Chaisiri K."/>
            <person name="Xia D."/>
            <person name="Armstrong S.D."/>
            <person name="Fang Y."/>
            <person name="Donnelly M.J."/>
            <person name="Kadowaki T."/>
            <person name="McGarry J.W."/>
            <person name="Darby A.C."/>
            <person name="Makepeace B.L."/>
        </authorList>
    </citation>
    <scope>NUCLEOTIDE SEQUENCE [LARGE SCALE GENOMIC DNA]</scope>
    <source>
        <strain evidence="3">UoL-UT</strain>
    </source>
</reference>
<organism evidence="3 4">
    <name type="scientific">Leptotrombidium deliense</name>
    <dbReference type="NCBI Taxonomy" id="299467"/>
    <lineage>
        <taxon>Eukaryota</taxon>
        <taxon>Metazoa</taxon>
        <taxon>Ecdysozoa</taxon>
        <taxon>Arthropoda</taxon>
        <taxon>Chelicerata</taxon>
        <taxon>Arachnida</taxon>
        <taxon>Acari</taxon>
        <taxon>Acariformes</taxon>
        <taxon>Trombidiformes</taxon>
        <taxon>Prostigmata</taxon>
        <taxon>Anystina</taxon>
        <taxon>Parasitengona</taxon>
        <taxon>Trombiculoidea</taxon>
        <taxon>Trombiculidae</taxon>
        <taxon>Leptotrombidium</taxon>
    </lineage>
</organism>
<keyword evidence="1" id="KW-0812">Transmembrane</keyword>
<dbReference type="GO" id="GO:0042392">
    <property type="term" value="F:sphingosine-1-phosphate phosphatase activity"/>
    <property type="evidence" value="ECO:0007669"/>
    <property type="project" value="TreeGrafter"/>
</dbReference>
<dbReference type="PANTHER" id="PTHR14969">
    <property type="entry name" value="SPHINGOSINE-1-PHOSPHATE PHOSPHOHYDROLASE"/>
    <property type="match status" value="1"/>
</dbReference>
<accession>A0A443SMP7</accession>
<dbReference type="InterPro" id="IPR036938">
    <property type="entry name" value="PAP2/HPO_sf"/>
</dbReference>
<keyword evidence="4" id="KW-1185">Reference proteome</keyword>